<organism evidence="1 2">
    <name type="scientific">Ruminococcus difficilis</name>
    <dbReference type="NCBI Taxonomy" id="2763069"/>
    <lineage>
        <taxon>Bacteria</taxon>
        <taxon>Bacillati</taxon>
        <taxon>Bacillota</taxon>
        <taxon>Clostridia</taxon>
        <taxon>Eubacteriales</taxon>
        <taxon>Oscillospiraceae</taxon>
        <taxon>Ruminococcus</taxon>
    </lineage>
</organism>
<dbReference type="AlphaFoldDB" id="A0A935C1K8"/>
<reference evidence="1" key="1">
    <citation type="submission" date="2021-01" db="EMBL/GenBank/DDBJ databases">
        <title>Genome public.</title>
        <authorList>
            <person name="Liu C."/>
            <person name="Sun Q."/>
        </authorList>
    </citation>
    <scope>NUCLEOTIDE SEQUENCE</scope>
    <source>
        <strain evidence="1">M6</strain>
    </source>
</reference>
<protein>
    <recommendedName>
        <fullName evidence="3">tRNA (Uracil-5-)-methyltransferase</fullName>
    </recommendedName>
</protein>
<sequence length="167" mass="17682">MTKQNNKKKLIIIIVAAVVLIAAATAGILVLTGVFNPKTNDSKGVVGVISDGWDTGIEDKGEQKKSGTRIPGYSTAEMNAGDKTLKISIGNPKDNTVGMFAAIKLDDGTVLYESELLKPGQGLTEVPLTQTLEKGEYNAVVAYQCVLLDEENTPLNAAESGFTLIVK</sequence>
<evidence type="ECO:0000313" key="2">
    <source>
        <dbReference type="Proteomes" id="UP000633365"/>
    </source>
</evidence>
<gene>
    <name evidence="1" type="ORF">JKK62_08705</name>
</gene>
<dbReference type="Proteomes" id="UP000633365">
    <property type="component" value="Unassembled WGS sequence"/>
</dbReference>
<keyword evidence="2" id="KW-1185">Reference proteome</keyword>
<comment type="caution">
    <text evidence="1">The sequence shown here is derived from an EMBL/GenBank/DDBJ whole genome shotgun (WGS) entry which is preliminary data.</text>
</comment>
<proteinExistence type="predicted"/>
<evidence type="ECO:0008006" key="3">
    <source>
        <dbReference type="Google" id="ProtNLM"/>
    </source>
</evidence>
<name>A0A935C1K8_9FIRM</name>
<dbReference type="EMBL" id="JAEQMG010000082">
    <property type="protein sequence ID" value="MBK6088726.1"/>
    <property type="molecule type" value="Genomic_DNA"/>
</dbReference>
<accession>A0A935C1K8</accession>
<dbReference type="RefSeq" id="WP_186833983.1">
    <property type="nucleotide sequence ID" value="NZ_JAEQMG010000082.1"/>
</dbReference>
<evidence type="ECO:0000313" key="1">
    <source>
        <dbReference type="EMBL" id="MBK6088726.1"/>
    </source>
</evidence>